<accession>A0A554JBG3</accession>
<feature type="non-terminal residue" evidence="5">
    <location>
        <position position="299"/>
    </location>
</feature>
<feature type="domain" description="AAA+ ATPase" evidence="4">
    <location>
        <begin position="36"/>
        <end position="237"/>
    </location>
</feature>
<dbReference type="PANTHER" id="PTHR11638">
    <property type="entry name" value="ATP-DEPENDENT CLP PROTEASE"/>
    <property type="match status" value="1"/>
</dbReference>
<dbReference type="GO" id="GO:0034605">
    <property type="term" value="P:cellular response to heat"/>
    <property type="evidence" value="ECO:0007669"/>
    <property type="project" value="TreeGrafter"/>
</dbReference>
<evidence type="ECO:0000313" key="5">
    <source>
        <dbReference type="EMBL" id="TSC65648.1"/>
    </source>
</evidence>
<dbReference type="InterPro" id="IPR050130">
    <property type="entry name" value="ClpA_ClpB"/>
</dbReference>
<keyword evidence="1" id="KW-0677">Repeat</keyword>
<evidence type="ECO:0000256" key="3">
    <source>
        <dbReference type="ARBA" id="ARBA00022840"/>
    </source>
</evidence>
<gene>
    <name evidence="5" type="ORF">G01um101477_392</name>
</gene>
<dbReference type="InterPro" id="IPR003959">
    <property type="entry name" value="ATPase_AAA_core"/>
</dbReference>
<keyword evidence="5" id="KW-0378">Hydrolase</keyword>
<dbReference type="InterPro" id="IPR041546">
    <property type="entry name" value="ClpA/ClpB_AAA_lid"/>
</dbReference>
<keyword evidence="3 5" id="KW-0067">ATP-binding</keyword>
<dbReference type="GO" id="GO:0005737">
    <property type="term" value="C:cytoplasm"/>
    <property type="evidence" value="ECO:0007669"/>
    <property type="project" value="TreeGrafter"/>
</dbReference>
<dbReference type="Pfam" id="PF00004">
    <property type="entry name" value="AAA"/>
    <property type="match status" value="1"/>
</dbReference>
<dbReference type="GO" id="GO:0005524">
    <property type="term" value="F:ATP binding"/>
    <property type="evidence" value="ECO:0007669"/>
    <property type="project" value="UniProtKB-KW"/>
</dbReference>
<evidence type="ECO:0000256" key="1">
    <source>
        <dbReference type="ARBA" id="ARBA00022737"/>
    </source>
</evidence>
<dbReference type="Gene3D" id="1.10.8.60">
    <property type="match status" value="1"/>
</dbReference>
<dbReference type="PANTHER" id="PTHR11638:SF18">
    <property type="entry name" value="HEAT SHOCK PROTEIN 104"/>
    <property type="match status" value="1"/>
</dbReference>
<dbReference type="CDD" id="cd00009">
    <property type="entry name" value="AAA"/>
    <property type="match status" value="1"/>
</dbReference>
<dbReference type="Pfam" id="PF17871">
    <property type="entry name" value="AAA_lid_9"/>
    <property type="match status" value="1"/>
</dbReference>
<keyword evidence="2" id="KW-0547">Nucleotide-binding</keyword>
<dbReference type="SUPFAM" id="SSF52540">
    <property type="entry name" value="P-loop containing nucleoside triphosphate hydrolases"/>
    <property type="match status" value="1"/>
</dbReference>
<dbReference type="GO" id="GO:0016887">
    <property type="term" value="F:ATP hydrolysis activity"/>
    <property type="evidence" value="ECO:0007669"/>
    <property type="project" value="TreeGrafter"/>
</dbReference>
<dbReference type="AlphaFoldDB" id="A0A554JBG3"/>
<proteinExistence type="predicted"/>
<dbReference type="Gene3D" id="3.40.50.300">
    <property type="entry name" value="P-loop containing nucleotide triphosphate hydrolases"/>
    <property type="match status" value="1"/>
</dbReference>
<dbReference type="Proteomes" id="UP000319613">
    <property type="component" value="Unassembled WGS sequence"/>
</dbReference>
<protein>
    <submittedName>
        <fullName evidence="5">ATP-dependent Clp protease ATP-binding subunit ClpC</fullName>
    </submittedName>
</protein>
<evidence type="ECO:0000313" key="6">
    <source>
        <dbReference type="Proteomes" id="UP000319613"/>
    </source>
</evidence>
<dbReference type="GO" id="GO:0008233">
    <property type="term" value="F:peptidase activity"/>
    <property type="evidence" value="ECO:0007669"/>
    <property type="project" value="UniProtKB-KW"/>
</dbReference>
<dbReference type="SMART" id="SM00382">
    <property type="entry name" value="AAA"/>
    <property type="match status" value="1"/>
</dbReference>
<sequence>MIYYDLKTETKRKTIGNVIARDTELRRIARTLKRQYNNNCLITGASGTGKTALLEGFAYQISKETITGFEKTTLSKLDSSNIKKYLNGANISEAVAFLNGAFKSLPSDTIVFIDDFENIIPESKSFELNQIFEAFLERNDLRLCITINENKYQKLLEQNTAFFQNFEEISLKESDSKETLQILESLCPAFEKEYQINIQKEALKSVVELSRKVVSEKKSPLHAIHMLDEALAFAKITGASKELNKQDVAEVFAEKTGIPSASLNSDDSKLLKNLETELEKGIIGQENAIKIVSDIVRRG</sequence>
<evidence type="ECO:0000259" key="4">
    <source>
        <dbReference type="SMART" id="SM00382"/>
    </source>
</evidence>
<organism evidence="5 6">
    <name type="scientific">Candidatus Doudnabacteria bacterium Gr01-1014_77</name>
    <dbReference type="NCBI Taxonomy" id="2017133"/>
    <lineage>
        <taxon>Bacteria</taxon>
        <taxon>Candidatus Doudnaibacteriota</taxon>
    </lineage>
</organism>
<name>A0A554JBG3_9BACT</name>
<evidence type="ECO:0000256" key="2">
    <source>
        <dbReference type="ARBA" id="ARBA00022741"/>
    </source>
</evidence>
<dbReference type="InterPro" id="IPR027417">
    <property type="entry name" value="P-loop_NTPase"/>
</dbReference>
<keyword evidence="5" id="KW-0645">Protease</keyword>
<dbReference type="InterPro" id="IPR003593">
    <property type="entry name" value="AAA+_ATPase"/>
</dbReference>
<reference evidence="5 6" key="1">
    <citation type="submission" date="2017-07" db="EMBL/GenBank/DDBJ databases">
        <title>Mechanisms for carbon and nitrogen cycling indicate functional differentiation within the Candidate Phyla Radiation.</title>
        <authorList>
            <person name="Danczak R.E."/>
            <person name="Johnston M.D."/>
            <person name="Kenah C."/>
            <person name="Slattery M."/>
            <person name="Wrighton K.C."/>
            <person name="Wilkins M.J."/>
        </authorList>
    </citation>
    <scope>NUCLEOTIDE SEQUENCE [LARGE SCALE GENOMIC DNA]</scope>
    <source>
        <strain evidence="5">Gr01-1014_77</strain>
    </source>
</reference>
<dbReference type="GO" id="GO:0006508">
    <property type="term" value="P:proteolysis"/>
    <property type="evidence" value="ECO:0007669"/>
    <property type="project" value="UniProtKB-KW"/>
</dbReference>
<dbReference type="EMBL" id="VMFF01000035">
    <property type="protein sequence ID" value="TSC65648.1"/>
    <property type="molecule type" value="Genomic_DNA"/>
</dbReference>
<comment type="caution">
    <text evidence="5">The sequence shown here is derived from an EMBL/GenBank/DDBJ whole genome shotgun (WGS) entry which is preliminary data.</text>
</comment>